<protein>
    <submittedName>
        <fullName evidence="1">Uncharacterized protein</fullName>
    </submittedName>
</protein>
<dbReference type="Pfam" id="PF19494">
    <property type="entry name" value="DUF6029"/>
    <property type="match status" value="1"/>
</dbReference>
<reference evidence="1" key="1">
    <citation type="submission" date="2018-05" db="EMBL/GenBank/DDBJ databases">
        <authorList>
            <person name="Lanie J.A."/>
            <person name="Ng W.-L."/>
            <person name="Kazmierczak K.M."/>
            <person name="Andrzejewski T.M."/>
            <person name="Davidsen T.M."/>
            <person name="Wayne K.J."/>
            <person name="Tettelin H."/>
            <person name="Glass J.I."/>
            <person name="Rusch D."/>
            <person name="Podicherti R."/>
            <person name="Tsui H.-C.T."/>
            <person name="Winkler M.E."/>
        </authorList>
    </citation>
    <scope>NUCLEOTIDE SEQUENCE</scope>
</reference>
<proteinExistence type="predicted"/>
<dbReference type="EMBL" id="UINC01000276">
    <property type="protein sequence ID" value="SUZ52475.1"/>
    <property type="molecule type" value="Genomic_DNA"/>
</dbReference>
<dbReference type="InterPro" id="IPR046070">
    <property type="entry name" value="DUF6029"/>
</dbReference>
<dbReference type="AlphaFoldDB" id="A0A381ND34"/>
<evidence type="ECO:0000313" key="1">
    <source>
        <dbReference type="EMBL" id="SUZ52475.1"/>
    </source>
</evidence>
<organism evidence="1">
    <name type="scientific">marine metagenome</name>
    <dbReference type="NCBI Taxonomy" id="408172"/>
    <lineage>
        <taxon>unclassified sequences</taxon>
        <taxon>metagenomes</taxon>
        <taxon>ecological metagenomes</taxon>
    </lineage>
</organism>
<name>A0A381ND34_9ZZZZ</name>
<sequence length="223" mass="25435">MNSIEKRSGEVGFQNDFYYTFDKDNFLGKYKTKIAFNFSYWSGIESTFNQDNSYDVKFIGNGDRYYRDLNLEIKNRWNSKLRTAITFLDVIIDKGITLGGPLGVQGDIKAKVGVIEANYLHANGKSSRGVLQHLWTKNDRKNWLGFVYEYGISSSVNVFVSDGWNYGRSDKIHYYNLGGSYSKNSTRVSFNYGRQRGGLICIGGVCRYVPESNGFNLNLSHSF</sequence>
<accession>A0A381ND34</accession>
<gene>
    <name evidence="1" type="ORF">METZ01_LOCUS5329</name>
</gene>